<evidence type="ECO:0000313" key="3">
    <source>
        <dbReference type="EMBL" id="KAG8234517.1"/>
    </source>
</evidence>
<organism evidence="3 4">
    <name type="scientific">Ladona fulva</name>
    <name type="common">Scarce chaser dragonfly</name>
    <name type="synonym">Libellula fulva</name>
    <dbReference type="NCBI Taxonomy" id="123851"/>
    <lineage>
        <taxon>Eukaryota</taxon>
        <taxon>Metazoa</taxon>
        <taxon>Ecdysozoa</taxon>
        <taxon>Arthropoda</taxon>
        <taxon>Hexapoda</taxon>
        <taxon>Insecta</taxon>
        <taxon>Pterygota</taxon>
        <taxon>Palaeoptera</taxon>
        <taxon>Odonata</taxon>
        <taxon>Epiprocta</taxon>
        <taxon>Anisoptera</taxon>
        <taxon>Libelluloidea</taxon>
        <taxon>Libellulidae</taxon>
        <taxon>Ladona</taxon>
    </lineage>
</organism>
<dbReference type="EMBL" id="KZ308821">
    <property type="protein sequence ID" value="KAG8234517.1"/>
    <property type="molecule type" value="Genomic_DNA"/>
</dbReference>
<dbReference type="SUPFAM" id="SSF51445">
    <property type="entry name" value="(Trans)glycosidases"/>
    <property type="match status" value="1"/>
</dbReference>
<gene>
    <name evidence="3" type="ORF">J437_LFUL014767</name>
</gene>
<dbReference type="Gene3D" id="3.20.20.80">
    <property type="entry name" value="Glycosidases"/>
    <property type="match status" value="2"/>
</dbReference>
<evidence type="ECO:0000259" key="2">
    <source>
        <dbReference type="PROSITE" id="PS51910"/>
    </source>
</evidence>
<dbReference type="Gene3D" id="3.10.50.10">
    <property type="match status" value="1"/>
</dbReference>
<dbReference type="Pfam" id="PF00704">
    <property type="entry name" value="Glyco_hydro_18"/>
    <property type="match status" value="1"/>
</dbReference>
<dbReference type="InterPro" id="IPR001223">
    <property type="entry name" value="Glyco_hydro18_cat"/>
</dbReference>
<protein>
    <recommendedName>
        <fullName evidence="2">GH18 domain-containing protein</fullName>
    </recommendedName>
</protein>
<dbReference type="GO" id="GO:0005576">
    <property type="term" value="C:extracellular region"/>
    <property type="evidence" value="ECO:0007669"/>
    <property type="project" value="TreeGrafter"/>
</dbReference>
<dbReference type="OrthoDB" id="10066324at2759"/>
<dbReference type="Proteomes" id="UP000792457">
    <property type="component" value="Unassembled WGS sequence"/>
</dbReference>
<keyword evidence="1" id="KW-0732">Signal</keyword>
<dbReference type="AlphaFoldDB" id="A0A8K0P653"/>
<evidence type="ECO:0000313" key="4">
    <source>
        <dbReference type="Proteomes" id="UP000792457"/>
    </source>
</evidence>
<dbReference type="GO" id="GO:0006032">
    <property type="term" value="P:chitin catabolic process"/>
    <property type="evidence" value="ECO:0007669"/>
    <property type="project" value="TreeGrafter"/>
</dbReference>
<dbReference type="GO" id="GO:0005975">
    <property type="term" value="P:carbohydrate metabolic process"/>
    <property type="evidence" value="ECO:0007669"/>
    <property type="project" value="InterPro"/>
</dbReference>
<accession>A0A8K0P653</accession>
<dbReference type="PANTHER" id="PTHR11177:SF317">
    <property type="entry name" value="CHITINASE 12-RELATED"/>
    <property type="match status" value="1"/>
</dbReference>
<dbReference type="InterPro" id="IPR017853">
    <property type="entry name" value="GH"/>
</dbReference>
<keyword evidence="4" id="KW-1185">Reference proteome</keyword>
<dbReference type="PANTHER" id="PTHR11177">
    <property type="entry name" value="CHITINASE"/>
    <property type="match status" value="1"/>
</dbReference>
<dbReference type="GO" id="GO:0008061">
    <property type="term" value="F:chitin binding"/>
    <property type="evidence" value="ECO:0007669"/>
    <property type="project" value="InterPro"/>
</dbReference>
<feature type="domain" description="GH18" evidence="2">
    <location>
        <begin position="34"/>
        <end position="310"/>
    </location>
</feature>
<proteinExistence type="predicted"/>
<dbReference type="PROSITE" id="PS51910">
    <property type="entry name" value="GH18_2"/>
    <property type="match status" value="1"/>
</dbReference>
<feature type="chain" id="PRO_5035457910" description="GH18 domain-containing protein" evidence="1">
    <location>
        <begin position="27"/>
        <end position="311"/>
    </location>
</feature>
<reference evidence="3" key="1">
    <citation type="submission" date="2013-04" db="EMBL/GenBank/DDBJ databases">
        <authorList>
            <person name="Qu J."/>
            <person name="Murali S.C."/>
            <person name="Bandaranaike D."/>
            <person name="Bellair M."/>
            <person name="Blankenburg K."/>
            <person name="Chao H."/>
            <person name="Dinh H."/>
            <person name="Doddapaneni H."/>
            <person name="Downs B."/>
            <person name="Dugan-Rocha S."/>
            <person name="Elkadiri S."/>
            <person name="Gnanaolivu R.D."/>
            <person name="Hernandez B."/>
            <person name="Javaid M."/>
            <person name="Jayaseelan J.C."/>
            <person name="Lee S."/>
            <person name="Li M."/>
            <person name="Ming W."/>
            <person name="Munidasa M."/>
            <person name="Muniz J."/>
            <person name="Nguyen L."/>
            <person name="Ongeri F."/>
            <person name="Osuji N."/>
            <person name="Pu L.-L."/>
            <person name="Puazo M."/>
            <person name="Qu C."/>
            <person name="Quiroz J."/>
            <person name="Raj R."/>
            <person name="Weissenberger G."/>
            <person name="Xin Y."/>
            <person name="Zou X."/>
            <person name="Han Y."/>
            <person name="Richards S."/>
            <person name="Worley K."/>
            <person name="Muzny D."/>
            <person name="Gibbs R."/>
        </authorList>
    </citation>
    <scope>NUCLEOTIDE SEQUENCE</scope>
    <source>
        <strain evidence="3">Sampled in the wild</strain>
    </source>
</reference>
<dbReference type="InterPro" id="IPR029070">
    <property type="entry name" value="Chitinase_insertion_sf"/>
</dbReference>
<dbReference type="GO" id="GO:0004568">
    <property type="term" value="F:chitinase activity"/>
    <property type="evidence" value="ECO:0007669"/>
    <property type="project" value="TreeGrafter"/>
</dbReference>
<sequence>MNFLQSGKMKILTAAAILQFLLVVGGSDVPGDRKRVGCYYLGATTERSGTLYPEDIDASICTHVLYLNGAINNETQEIYLKPPIQYNKTGGEGFIPRLVKLKAVNPDLKLILHVLYGRVNWLSAEPSGRSKIIQNGIKWLNGSGFDGLDIVVAPLGPEDTKSNVDWYVGRGVPVGKILAVVPAFGAIYILEDPDDTGLGARVYGRGNDDREMLGGLGIRNKELLRRFNDSSLGWTIRRDNETKEPYAFSNTRLWTSYDDTTSIEYKARYVLENGLGGLDIVAIDFEDNEGIGGEGRFPLTRTVYNTFRGEN</sequence>
<reference evidence="3" key="2">
    <citation type="submission" date="2017-10" db="EMBL/GenBank/DDBJ databases">
        <title>Ladona fulva Genome sequencing and assembly.</title>
        <authorList>
            <person name="Murali S."/>
            <person name="Richards S."/>
            <person name="Bandaranaike D."/>
            <person name="Bellair M."/>
            <person name="Blankenburg K."/>
            <person name="Chao H."/>
            <person name="Dinh H."/>
            <person name="Doddapaneni H."/>
            <person name="Dugan-Rocha S."/>
            <person name="Elkadiri S."/>
            <person name="Gnanaolivu R."/>
            <person name="Hernandez B."/>
            <person name="Skinner E."/>
            <person name="Javaid M."/>
            <person name="Lee S."/>
            <person name="Li M."/>
            <person name="Ming W."/>
            <person name="Munidasa M."/>
            <person name="Muniz J."/>
            <person name="Nguyen L."/>
            <person name="Hughes D."/>
            <person name="Osuji N."/>
            <person name="Pu L.-L."/>
            <person name="Puazo M."/>
            <person name="Qu C."/>
            <person name="Quiroz J."/>
            <person name="Raj R."/>
            <person name="Weissenberger G."/>
            <person name="Xin Y."/>
            <person name="Zou X."/>
            <person name="Han Y."/>
            <person name="Worley K."/>
            <person name="Muzny D."/>
            <person name="Gibbs R."/>
        </authorList>
    </citation>
    <scope>NUCLEOTIDE SEQUENCE</scope>
    <source>
        <strain evidence="3">Sampled in the wild</strain>
    </source>
</reference>
<dbReference type="InterPro" id="IPR011583">
    <property type="entry name" value="Chitinase_II/V-like_cat"/>
</dbReference>
<feature type="signal peptide" evidence="1">
    <location>
        <begin position="1"/>
        <end position="26"/>
    </location>
</feature>
<dbReference type="InterPro" id="IPR050314">
    <property type="entry name" value="Glycosyl_Hydrlase_18"/>
</dbReference>
<dbReference type="SMART" id="SM00636">
    <property type="entry name" value="Glyco_18"/>
    <property type="match status" value="1"/>
</dbReference>
<name>A0A8K0P653_LADFU</name>
<evidence type="ECO:0000256" key="1">
    <source>
        <dbReference type="SAM" id="SignalP"/>
    </source>
</evidence>
<comment type="caution">
    <text evidence="3">The sequence shown here is derived from an EMBL/GenBank/DDBJ whole genome shotgun (WGS) entry which is preliminary data.</text>
</comment>